<dbReference type="InterPro" id="IPR036179">
    <property type="entry name" value="Ig-like_dom_sf"/>
</dbReference>
<keyword evidence="2" id="KW-0732">Signal</keyword>
<dbReference type="InterPro" id="IPR013783">
    <property type="entry name" value="Ig-like_fold"/>
</dbReference>
<dbReference type="OMA" id="AGNYYCI"/>
<dbReference type="Proteomes" id="UP000314986">
    <property type="component" value="Unassembled WGS sequence"/>
</dbReference>
<keyword evidence="5" id="KW-1185">Reference proteome</keyword>
<feature type="signal peptide" evidence="2">
    <location>
        <begin position="1"/>
        <end position="24"/>
    </location>
</feature>
<feature type="domain" description="Ig-like" evidence="3">
    <location>
        <begin position="204"/>
        <end position="285"/>
    </location>
</feature>
<reference evidence="4" key="4">
    <citation type="submission" date="2025-08" db="UniProtKB">
        <authorList>
            <consortium name="Ensembl"/>
        </authorList>
    </citation>
    <scope>IDENTIFICATION</scope>
</reference>
<dbReference type="InParanoid" id="A0A4W3K5J7"/>
<dbReference type="SMART" id="SM00408">
    <property type="entry name" value="IGc2"/>
    <property type="match status" value="2"/>
</dbReference>
<reference evidence="4" key="5">
    <citation type="submission" date="2025-09" db="UniProtKB">
        <authorList>
            <consortium name="Ensembl"/>
        </authorList>
    </citation>
    <scope>IDENTIFICATION</scope>
</reference>
<dbReference type="SUPFAM" id="SSF48726">
    <property type="entry name" value="Immunoglobulin"/>
    <property type="match status" value="1"/>
</dbReference>
<dbReference type="GeneTree" id="ENSGT01000000220577"/>
<dbReference type="PANTHER" id="PTHR46013">
    <property type="entry name" value="VASCULAR CELL ADHESION MOLECULE 1"/>
    <property type="match status" value="1"/>
</dbReference>
<feature type="transmembrane region" description="Helical" evidence="1">
    <location>
        <begin position="296"/>
        <end position="320"/>
    </location>
</feature>
<feature type="domain" description="Ig-like" evidence="3">
    <location>
        <begin position="31"/>
        <end position="122"/>
    </location>
</feature>
<feature type="chain" id="PRO_5021388169" evidence="2">
    <location>
        <begin position="25"/>
        <end position="325"/>
    </location>
</feature>
<reference evidence="5" key="3">
    <citation type="journal article" date="2014" name="Nature">
        <title>Elephant shark genome provides unique insights into gnathostome evolution.</title>
        <authorList>
            <consortium name="International Elephant Shark Genome Sequencing Consortium"/>
            <person name="Venkatesh B."/>
            <person name="Lee A.P."/>
            <person name="Ravi V."/>
            <person name="Maurya A.K."/>
            <person name="Lian M.M."/>
            <person name="Swann J.B."/>
            <person name="Ohta Y."/>
            <person name="Flajnik M.F."/>
            <person name="Sutoh Y."/>
            <person name="Kasahara M."/>
            <person name="Hoon S."/>
            <person name="Gangu V."/>
            <person name="Roy S.W."/>
            <person name="Irimia M."/>
            <person name="Korzh V."/>
            <person name="Kondrychyn I."/>
            <person name="Lim Z.W."/>
            <person name="Tay B.H."/>
            <person name="Tohari S."/>
            <person name="Kong K.W."/>
            <person name="Ho S."/>
            <person name="Lorente-Galdos B."/>
            <person name="Quilez J."/>
            <person name="Marques-Bonet T."/>
            <person name="Raney B.J."/>
            <person name="Ingham P.W."/>
            <person name="Tay A."/>
            <person name="Hillier L.W."/>
            <person name="Minx P."/>
            <person name="Boehm T."/>
            <person name="Wilson R.K."/>
            <person name="Brenner S."/>
            <person name="Warren W.C."/>
        </authorList>
    </citation>
    <scope>NUCLEOTIDE SEQUENCE [LARGE SCALE GENOMIC DNA]</scope>
</reference>
<dbReference type="InterPro" id="IPR003599">
    <property type="entry name" value="Ig_sub"/>
</dbReference>
<name>A0A4W3K5J7_CALMI</name>
<organism evidence="4 5">
    <name type="scientific">Callorhinchus milii</name>
    <name type="common">Ghost shark</name>
    <dbReference type="NCBI Taxonomy" id="7868"/>
    <lineage>
        <taxon>Eukaryota</taxon>
        <taxon>Metazoa</taxon>
        <taxon>Chordata</taxon>
        <taxon>Craniata</taxon>
        <taxon>Vertebrata</taxon>
        <taxon>Chondrichthyes</taxon>
        <taxon>Holocephali</taxon>
        <taxon>Chimaeriformes</taxon>
        <taxon>Callorhinchidae</taxon>
        <taxon>Callorhinchus</taxon>
    </lineage>
</organism>
<dbReference type="InterPro" id="IPR003598">
    <property type="entry name" value="Ig_sub2"/>
</dbReference>
<evidence type="ECO:0000313" key="4">
    <source>
        <dbReference type="Ensembl" id="ENSCMIP00000046503.1"/>
    </source>
</evidence>
<protein>
    <submittedName>
        <fullName evidence="4">Fc receptor-like protein 5</fullName>
    </submittedName>
</protein>
<evidence type="ECO:0000259" key="3">
    <source>
        <dbReference type="PROSITE" id="PS50835"/>
    </source>
</evidence>
<dbReference type="CDD" id="cd00096">
    <property type="entry name" value="Ig"/>
    <property type="match status" value="1"/>
</dbReference>
<keyword evidence="1" id="KW-1133">Transmembrane helix</keyword>
<accession>A0A4W3K5J7</accession>
<dbReference type="SMART" id="SM00409">
    <property type="entry name" value="IG"/>
    <property type="match status" value="2"/>
</dbReference>
<dbReference type="Pfam" id="PF13927">
    <property type="entry name" value="Ig_3"/>
    <property type="match status" value="1"/>
</dbReference>
<evidence type="ECO:0000256" key="2">
    <source>
        <dbReference type="SAM" id="SignalP"/>
    </source>
</evidence>
<dbReference type="PANTHER" id="PTHR46013:SF4">
    <property type="entry name" value="B-CELL RECEPTOR CD22-RELATED"/>
    <property type="match status" value="1"/>
</dbReference>
<dbReference type="Ensembl" id="ENSCMIT00000047165.1">
    <property type="protein sequence ID" value="ENSCMIP00000046503.1"/>
    <property type="gene ID" value="ENSCMIG00000019130.1"/>
</dbReference>
<evidence type="ECO:0000313" key="5">
    <source>
        <dbReference type="Proteomes" id="UP000314986"/>
    </source>
</evidence>
<dbReference type="PROSITE" id="PS50835">
    <property type="entry name" value="IG_LIKE"/>
    <property type="match status" value="2"/>
</dbReference>
<reference evidence="5" key="1">
    <citation type="journal article" date="2006" name="Science">
        <title>Ancient noncoding elements conserved in the human genome.</title>
        <authorList>
            <person name="Venkatesh B."/>
            <person name="Kirkness E.F."/>
            <person name="Loh Y.H."/>
            <person name="Halpern A.L."/>
            <person name="Lee A.P."/>
            <person name="Johnson J."/>
            <person name="Dandona N."/>
            <person name="Viswanathan L.D."/>
            <person name="Tay A."/>
            <person name="Venter J.C."/>
            <person name="Strausberg R.L."/>
            <person name="Brenner S."/>
        </authorList>
    </citation>
    <scope>NUCLEOTIDE SEQUENCE [LARGE SCALE GENOMIC DNA]</scope>
</reference>
<keyword evidence="1" id="KW-0812">Transmembrane</keyword>
<evidence type="ECO:0000256" key="1">
    <source>
        <dbReference type="SAM" id="Phobius"/>
    </source>
</evidence>
<keyword evidence="1" id="KW-0472">Membrane</keyword>
<dbReference type="AlphaFoldDB" id="A0A4W3K5J7"/>
<proteinExistence type="predicted"/>
<dbReference type="Gene3D" id="2.60.40.10">
    <property type="entry name" value="Immunoglobulins"/>
    <property type="match status" value="2"/>
</dbReference>
<sequence>MGNYFHLLLLLALSQLAVLHKVKMANILKIPVSGVTIKSSLNSSVLAEGSKLTLSCIVKEGTNVTYQWYFNNEKITEFSPSTQSDLVINKVNVNHSGKYYCEARNLFNLYTSSVTSNDTEIIVKVPVSNPSIEVRIVTAKPKIMAIIVCSSDQGTLPIIFTLYKNKSFVRNVTASSVRHVELIVQMTQNQGDIYKCKADNGFMPKYSNGLVIDLSVNLTSRHTVGQEVNLTCIVNYEFRGVYTWYFVTPSRNHTEISNTNYWNINPVEPGKYYCSVNGQLSKSFEIPSKGTKFQTAMIAISAILGVLGILLVICICYCIWRSCRE</sequence>
<reference evidence="5" key="2">
    <citation type="journal article" date="2007" name="PLoS Biol.">
        <title>Survey sequencing and comparative analysis of the elephant shark (Callorhinchus milii) genome.</title>
        <authorList>
            <person name="Venkatesh B."/>
            <person name="Kirkness E.F."/>
            <person name="Loh Y.H."/>
            <person name="Halpern A.L."/>
            <person name="Lee A.P."/>
            <person name="Johnson J."/>
            <person name="Dandona N."/>
            <person name="Viswanathan L.D."/>
            <person name="Tay A."/>
            <person name="Venter J.C."/>
            <person name="Strausberg R.L."/>
            <person name="Brenner S."/>
        </authorList>
    </citation>
    <scope>NUCLEOTIDE SEQUENCE [LARGE SCALE GENOMIC DNA]</scope>
</reference>
<dbReference type="InterPro" id="IPR007110">
    <property type="entry name" value="Ig-like_dom"/>
</dbReference>